<dbReference type="PANTHER" id="PTHR33116:SF80">
    <property type="entry name" value="REVERSE TRANSCRIPTASE ZINC-BINDING DOMAIN-CONTAINING PROTEIN"/>
    <property type="match status" value="1"/>
</dbReference>
<dbReference type="Proteomes" id="UP000653305">
    <property type="component" value="Unassembled WGS sequence"/>
</dbReference>
<feature type="domain" description="Reverse transcriptase" evidence="1">
    <location>
        <begin position="1"/>
        <end position="262"/>
    </location>
</feature>
<dbReference type="Pfam" id="PF13966">
    <property type="entry name" value="zf-RVT"/>
    <property type="match status" value="1"/>
</dbReference>
<evidence type="ECO:0000313" key="3">
    <source>
        <dbReference type="Proteomes" id="UP000653305"/>
    </source>
</evidence>
<dbReference type="InterPro" id="IPR026960">
    <property type="entry name" value="RVT-Znf"/>
</dbReference>
<proteinExistence type="predicted"/>
<dbReference type="PANTHER" id="PTHR33116">
    <property type="entry name" value="REVERSE TRANSCRIPTASE ZINC-BINDING DOMAIN-CONTAINING PROTEIN-RELATED-RELATED"/>
    <property type="match status" value="1"/>
</dbReference>
<comment type="caution">
    <text evidence="2">The sequence shown here is derived from an EMBL/GenBank/DDBJ whole genome shotgun (WGS) entry which is preliminary data.</text>
</comment>
<dbReference type="AlphaFoldDB" id="A0A830C5M8"/>
<dbReference type="OrthoDB" id="1938625at2759"/>
<dbReference type="InterPro" id="IPR000477">
    <property type="entry name" value="RT_dom"/>
</dbReference>
<dbReference type="PROSITE" id="PS50878">
    <property type="entry name" value="RT_POL"/>
    <property type="match status" value="1"/>
</dbReference>
<reference evidence="2" key="1">
    <citation type="submission" date="2020-07" db="EMBL/GenBank/DDBJ databases">
        <title>Ethylene signaling mediates host invasion by parasitic plants.</title>
        <authorList>
            <person name="Yoshida S."/>
        </authorList>
    </citation>
    <scope>NUCLEOTIDE SEQUENCE</scope>
    <source>
        <strain evidence="2">Okayama</strain>
    </source>
</reference>
<dbReference type="Pfam" id="PF00078">
    <property type="entry name" value="RVT_1"/>
    <property type="match status" value="1"/>
</dbReference>
<accession>A0A830C5M8</accession>
<sequence length="622" mass="70795">MIPKSDRPSSVGDYRPIACFNVTYKVISKILASSLASTLGTIVDQAQSAFVEGRSMVENIHLAQELLRKYHRIKKVSPRCILKIDLRKAFDLVSWDFLKSVLEGLNFLGKFVSWVMECVTATSYSISLNGSLHDIFEGKRGLRQGDPLSPFLFVLCIEYLSRSLIIATANPDFNFHTRCEANRITHLAFVDDLMLMARGDPTSVRILMECLSNFSDKSVLSMNALKSDLYTAEIVGEDLEEIQDITGNPLGTMPFLYLGIPLSAHKLRPMHYAPFIDKIASYINAWTASSLSYAGRAELIRSVLQGVECFWLSIIPLSAGVIDRITKLCQNFLWNSKNAPVAWDEVCLPKAEGGLGFRGIKAWNEALLTKALWNIHNKKYTLWVRWVHNIYLKNCILWQWTTSREDSPLLKGLLRIRDKLCTREGTFEATIQRIQSWDNGDGLSIAKAYDYFRDVGTTKHWAADVWNACVTPKHAFTLWLGIKQRLLTRDRLHYLDIDKACAFCGRVDESVQHIFFECTFSGAVWRGIRDWIGIRRSMTTIASALKWIKKEGRGTTWHGKAKRMALASTVYHIWTARNRQIFEGLSPQVTDIIFKIKTQVYKAMFILYPDVLVHFEHVARGG</sequence>
<protein>
    <submittedName>
        <fullName evidence="2">Line-1 retrotransposable element orf2 protein</fullName>
    </submittedName>
</protein>
<organism evidence="2 3">
    <name type="scientific">Phtheirospermum japonicum</name>
    <dbReference type="NCBI Taxonomy" id="374723"/>
    <lineage>
        <taxon>Eukaryota</taxon>
        <taxon>Viridiplantae</taxon>
        <taxon>Streptophyta</taxon>
        <taxon>Embryophyta</taxon>
        <taxon>Tracheophyta</taxon>
        <taxon>Spermatophyta</taxon>
        <taxon>Magnoliopsida</taxon>
        <taxon>eudicotyledons</taxon>
        <taxon>Gunneridae</taxon>
        <taxon>Pentapetalae</taxon>
        <taxon>asterids</taxon>
        <taxon>lamiids</taxon>
        <taxon>Lamiales</taxon>
        <taxon>Orobanchaceae</taxon>
        <taxon>Orobanchaceae incertae sedis</taxon>
        <taxon>Phtheirospermum</taxon>
    </lineage>
</organism>
<dbReference type="CDD" id="cd01650">
    <property type="entry name" value="RT_nLTR_like"/>
    <property type="match status" value="1"/>
</dbReference>
<dbReference type="SUPFAM" id="SSF56672">
    <property type="entry name" value="DNA/RNA polymerases"/>
    <property type="match status" value="1"/>
</dbReference>
<evidence type="ECO:0000313" key="2">
    <source>
        <dbReference type="EMBL" id="GFP90685.1"/>
    </source>
</evidence>
<keyword evidence="3" id="KW-1185">Reference proteome</keyword>
<evidence type="ECO:0000259" key="1">
    <source>
        <dbReference type="PROSITE" id="PS50878"/>
    </source>
</evidence>
<dbReference type="EMBL" id="BMAC01000223">
    <property type="protein sequence ID" value="GFP90685.1"/>
    <property type="molecule type" value="Genomic_DNA"/>
</dbReference>
<dbReference type="InterPro" id="IPR043502">
    <property type="entry name" value="DNA/RNA_pol_sf"/>
</dbReference>
<name>A0A830C5M8_9LAMI</name>
<gene>
    <name evidence="2" type="ORF">PHJA_001212600</name>
</gene>